<comment type="caution">
    <text evidence="2">The sequence shown here is derived from an EMBL/GenBank/DDBJ whole genome shotgun (WGS) entry which is preliminary data.</text>
</comment>
<accession>A0A2I2GDD6</accession>
<keyword evidence="1" id="KW-0732">Signal</keyword>
<organism evidence="2 3">
    <name type="scientific">Aspergillus steynii IBT 23096</name>
    <dbReference type="NCBI Taxonomy" id="1392250"/>
    <lineage>
        <taxon>Eukaryota</taxon>
        <taxon>Fungi</taxon>
        <taxon>Dikarya</taxon>
        <taxon>Ascomycota</taxon>
        <taxon>Pezizomycotina</taxon>
        <taxon>Eurotiomycetes</taxon>
        <taxon>Eurotiomycetidae</taxon>
        <taxon>Eurotiales</taxon>
        <taxon>Aspergillaceae</taxon>
        <taxon>Aspergillus</taxon>
        <taxon>Aspergillus subgen. Circumdati</taxon>
    </lineage>
</organism>
<dbReference type="AlphaFoldDB" id="A0A2I2GDD6"/>
<protein>
    <submittedName>
        <fullName evidence="2">Uncharacterized protein</fullName>
    </submittedName>
</protein>
<dbReference type="RefSeq" id="XP_024706201.1">
    <property type="nucleotide sequence ID" value="XM_024854038.1"/>
</dbReference>
<proteinExistence type="predicted"/>
<dbReference type="VEuPathDB" id="FungiDB:P170DRAFT_493056"/>
<evidence type="ECO:0000313" key="2">
    <source>
        <dbReference type="EMBL" id="PLB50899.1"/>
    </source>
</evidence>
<sequence length="185" mass="20531">MKLSFISLVSSLTAVLAVKDYTTNFDYLDLGPLKQNPLRDLEYGDEFQVGAYSVQASNAKTNGKRLLFSGPTPVYKPFGSMKVAVDDVFTVKTIKLGCSGPKQNGKKETIPCDVEVTGMRPSLNEVYKKVSYTKTGELTEVDLEDDFWDLRSLSFRVIAAGQNGDVKDDVTLLLDNFNYFVGKEE</sequence>
<name>A0A2I2GDD6_9EURO</name>
<feature type="chain" id="PRO_5014126855" evidence="1">
    <location>
        <begin position="18"/>
        <end position="185"/>
    </location>
</feature>
<evidence type="ECO:0000313" key="3">
    <source>
        <dbReference type="Proteomes" id="UP000234275"/>
    </source>
</evidence>
<feature type="signal peptide" evidence="1">
    <location>
        <begin position="1"/>
        <end position="17"/>
    </location>
</feature>
<gene>
    <name evidence="2" type="ORF">P170DRAFT_493056</name>
</gene>
<dbReference type="Proteomes" id="UP000234275">
    <property type="component" value="Unassembled WGS sequence"/>
</dbReference>
<evidence type="ECO:0000256" key="1">
    <source>
        <dbReference type="SAM" id="SignalP"/>
    </source>
</evidence>
<dbReference type="OrthoDB" id="4482926at2759"/>
<reference evidence="2 3" key="1">
    <citation type="submission" date="2016-12" db="EMBL/GenBank/DDBJ databases">
        <title>The genomes of Aspergillus section Nigri reveals drivers in fungal speciation.</title>
        <authorList>
            <consortium name="DOE Joint Genome Institute"/>
            <person name="Vesth T.C."/>
            <person name="Nybo J."/>
            <person name="Theobald S."/>
            <person name="Brandl J."/>
            <person name="Frisvad J.C."/>
            <person name="Nielsen K.F."/>
            <person name="Lyhne E.K."/>
            <person name="Kogle M.E."/>
            <person name="Kuo A."/>
            <person name="Riley R."/>
            <person name="Clum A."/>
            <person name="Nolan M."/>
            <person name="Lipzen A."/>
            <person name="Salamov A."/>
            <person name="Henrissat B."/>
            <person name="Wiebenga A."/>
            <person name="De Vries R.P."/>
            <person name="Grigoriev I.V."/>
            <person name="Mortensen U.H."/>
            <person name="Andersen M.R."/>
            <person name="Baker S.E."/>
        </authorList>
    </citation>
    <scope>NUCLEOTIDE SEQUENCE [LARGE SCALE GENOMIC DNA]</scope>
    <source>
        <strain evidence="2 3">IBT 23096</strain>
    </source>
</reference>
<dbReference type="GeneID" id="36561743"/>
<keyword evidence="3" id="KW-1185">Reference proteome</keyword>
<dbReference type="EMBL" id="MSFO01000003">
    <property type="protein sequence ID" value="PLB50899.1"/>
    <property type="molecule type" value="Genomic_DNA"/>
</dbReference>